<evidence type="ECO:0000259" key="7">
    <source>
        <dbReference type="Pfam" id="PF07195"/>
    </source>
</evidence>
<keyword evidence="8" id="KW-0282">Flagellum</keyword>
<dbReference type="InterPro" id="IPR010809">
    <property type="entry name" value="FliD_C"/>
</dbReference>
<protein>
    <recommendedName>
        <fullName evidence="5">Flagellar hook-associated protein 2</fullName>
        <shortName evidence="5">HAP2</shortName>
    </recommendedName>
    <alternativeName>
        <fullName evidence="5">Flagellar cap protein</fullName>
    </alternativeName>
</protein>
<sequence>MRVSGLVSGMDIDKMVNDLMKVNRMPLDKLKQKKQILEWQRDDFRSINTLMLGFRKRLTDLQFSSNYQARTVSTSDEAKVTATVASGAAKASYSIESVSQLAKAAYRIGNKITPDGEKIDLTQNLWSQSQTVLPDLTWNQGVVETKYLKAPDGNTPIDLELNGASISNNELNVKVNGKVYEVVTSGVPEKGQVLYDVGAGTLSFGESLPKGSSVRVDYAIAEKTISHTASAEQSNWRLGKGAISELTVTIDGTAYTMDPASVDDAGFADLGGIGKVHVLSGEIQFNDPLAEGSELTATFKQNYSSFTIGSHQATGKVEERIFFAGNESMNGVIKKVNESSAGVTMFYDSFKDQMTLTRKETGDFNNGGDGIILSGQFLTDVLKFSGTTESRGQNAVFTVNGLTTERQSNTFSMNGVTFTLKQTFTDPVSVAVSNDTNTVVETIKSFVNEYNELIGKINDKLTEERYRKYTPLTDDEERDKLTEKQQEKWEEMARSGLLKSDPTLTAALSQMRLDMYSSVETNGTFKQLTAIGITTTFNYRDGGKLEINEAKLKEAVEKDPEAVENLFRGPGTSDSDKGIVNKLYDTVDQTIKRIQTKAGRATSMNKQFAIGKELIEVDKNIDRFEKRLKMVEDRLWRQFSAMERSILQSNNQAMYLMQQFGM</sequence>
<keyword evidence="3" id="KW-0175">Coiled coil</keyword>
<reference evidence="8 9" key="1">
    <citation type="submission" date="2021-01" db="EMBL/GenBank/DDBJ databases">
        <title>Genomic Encyclopedia of Type Strains, Phase IV (KMG-IV): sequencing the most valuable type-strain genomes for metagenomic binning, comparative biology and taxonomic classification.</title>
        <authorList>
            <person name="Goeker M."/>
        </authorList>
    </citation>
    <scope>NUCLEOTIDE SEQUENCE [LARGE SCALE GENOMIC DNA]</scope>
    <source>
        <strain evidence="8 9">DSM 105453</strain>
    </source>
</reference>
<keyword evidence="8" id="KW-0966">Cell projection</keyword>
<keyword evidence="4 5" id="KW-0975">Bacterial flagellum</keyword>
<evidence type="ECO:0000256" key="5">
    <source>
        <dbReference type="RuleBase" id="RU362066"/>
    </source>
</evidence>
<proteinExistence type="inferred from homology"/>
<dbReference type="PANTHER" id="PTHR30288:SF0">
    <property type="entry name" value="FLAGELLAR HOOK-ASSOCIATED PROTEIN 2"/>
    <property type="match status" value="1"/>
</dbReference>
<dbReference type="InterPro" id="IPR040026">
    <property type="entry name" value="FliD"/>
</dbReference>
<comment type="subunit">
    <text evidence="2 5">Homopentamer.</text>
</comment>
<comment type="similarity">
    <text evidence="1 5">Belongs to the FliD family.</text>
</comment>
<dbReference type="Proteomes" id="UP000823485">
    <property type="component" value="Unassembled WGS sequence"/>
</dbReference>
<dbReference type="InterPro" id="IPR003481">
    <property type="entry name" value="FliD_N"/>
</dbReference>
<organism evidence="8 9">
    <name type="scientific">Siminovitchia thermophila</name>
    <dbReference type="NCBI Taxonomy" id="1245522"/>
    <lineage>
        <taxon>Bacteria</taxon>
        <taxon>Bacillati</taxon>
        <taxon>Bacillota</taxon>
        <taxon>Bacilli</taxon>
        <taxon>Bacillales</taxon>
        <taxon>Bacillaceae</taxon>
        <taxon>Siminovitchia</taxon>
    </lineage>
</organism>
<keyword evidence="8" id="KW-0969">Cilium</keyword>
<comment type="function">
    <text evidence="5">Required for morphogenesis and for the elongation of the flagellar filament by facilitating polymerization of the flagellin monomers at the tip of growing filament. Forms a capping structure, which prevents flagellin subunits (transported through the central channel of the flagellum) from leaking out without polymerization at the distal end.</text>
</comment>
<dbReference type="PANTHER" id="PTHR30288">
    <property type="entry name" value="FLAGELLAR CAP/ASSEMBLY PROTEIN FLID"/>
    <property type="match status" value="1"/>
</dbReference>
<feature type="domain" description="Flagellar hook-associated protein 2 C-terminal" evidence="7">
    <location>
        <begin position="392"/>
        <end position="650"/>
    </location>
</feature>
<gene>
    <name evidence="8" type="ORF">JOC94_001176</name>
</gene>
<dbReference type="EMBL" id="JAFBFH010000005">
    <property type="protein sequence ID" value="MBM7714204.1"/>
    <property type="molecule type" value="Genomic_DNA"/>
</dbReference>
<evidence type="ECO:0000313" key="9">
    <source>
        <dbReference type="Proteomes" id="UP000823485"/>
    </source>
</evidence>
<keyword evidence="5" id="KW-0964">Secreted</keyword>
<comment type="caution">
    <text evidence="8">The sequence shown here is derived from an EMBL/GenBank/DDBJ whole genome shotgun (WGS) entry which is preliminary data.</text>
</comment>
<feature type="domain" description="Flagellar hook-associated protein 2 N-terminal" evidence="6">
    <location>
        <begin position="8"/>
        <end position="105"/>
    </location>
</feature>
<evidence type="ECO:0000256" key="4">
    <source>
        <dbReference type="ARBA" id="ARBA00023143"/>
    </source>
</evidence>
<keyword evidence="9" id="KW-1185">Reference proteome</keyword>
<dbReference type="Pfam" id="PF02465">
    <property type="entry name" value="FliD_N"/>
    <property type="match status" value="1"/>
</dbReference>
<evidence type="ECO:0000256" key="3">
    <source>
        <dbReference type="ARBA" id="ARBA00023054"/>
    </source>
</evidence>
<evidence type="ECO:0000259" key="6">
    <source>
        <dbReference type="Pfam" id="PF02465"/>
    </source>
</evidence>
<evidence type="ECO:0000256" key="2">
    <source>
        <dbReference type="ARBA" id="ARBA00011255"/>
    </source>
</evidence>
<name>A0ABS2R4X0_9BACI</name>
<dbReference type="Pfam" id="PF07195">
    <property type="entry name" value="FliD_C"/>
    <property type="match status" value="1"/>
</dbReference>
<evidence type="ECO:0000256" key="1">
    <source>
        <dbReference type="ARBA" id="ARBA00009764"/>
    </source>
</evidence>
<evidence type="ECO:0000313" key="8">
    <source>
        <dbReference type="EMBL" id="MBM7714204.1"/>
    </source>
</evidence>
<comment type="subcellular location">
    <subcellularLocation>
        <location evidence="5">Secreted</location>
    </subcellularLocation>
    <subcellularLocation>
        <location evidence="5">Bacterial flagellum</location>
    </subcellularLocation>
</comment>
<accession>A0ABS2R4X0</accession>
<dbReference type="RefSeq" id="WP_077111627.1">
    <property type="nucleotide sequence ID" value="NZ_JAFBFH010000005.1"/>
</dbReference>